<feature type="region of interest" description="Disordered" evidence="1">
    <location>
        <begin position="60"/>
        <end position="89"/>
    </location>
</feature>
<dbReference type="Proteomes" id="UP000314294">
    <property type="component" value="Unassembled WGS sequence"/>
</dbReference>
<keyword evidence="3" id="KW-1185">Reference proteome</keyword>
<gene>
    <name evidence="2" type="ORF">EYF80_034971</name>
</gene>
<evidence type="ECO:0000313" key="2">
    <source>
        <dbReference type="EMBL" id="TNN54852.1"/>
    </source>
</evidence>
<dbReference type="AlphaFoldDB" id="A0A4Z2GQ66"/>
<organism evidence="2 3">
    <name type="scientific">Liparis tanakae</name>
    <name type="common">Tanaka's snailfish</name>
    <dbReference type="NCBI Taxonomy" id="230148"/>
    <lineage>
        <taxon>Eukaryota</taxon>
        <taxon>Metazoa</taxon>
        <taxon>Chordata</taxon>
        <taxon>Craniata</taxon>
        <taxon>Vertebrata</taxon>
        <taxon>Euteleostomi</taxon>
        <taxon>Actinopterygii</taxon>
        <taxon>Neopterygii</taxon>
        <taxon>Teleostei</taxon>
        <taxon>Neoteleostei</taxon>
        <taxon>Acanthomorphata</taxon>
        <taxon>Eupercaria</taxon>
        <taxon>Perciformes</taxon>
        <taxon>Cottioidei</taxon>
        <taxon>Cottales</taxon>
        <taxon>Liparidae</taxon>
        <taxon>Liparis</taxon>
    </lineage>
</organism>
<protein>
    <submittedName>
        <fullName evidence="2">Uncharacterized protein</fullName>
    </submittedName>
</protein>
<name>A0A4Z2GQ66_9TELE</name>
<comment type="caution">
    <text evidence="2">The sequence shown here is derived from an EMBL/GenBank/DDBJ whole genome shotgun (WGS) entry which is preliminary data.</text>
</comment>
<sequence>MTRAGVSSSELRLQTERIPLVQRLQSSCSVIHFKTDGHRSTIAARAVAALHSFSPGAAAEFRPEAERRLQRRRERNAASRGASQSFYHV</sequence>
<evidence type="ECO:0000256" key="1">
    <source>
        <dbReference type="SAM" id="MobiDB-lite"/>
    </source>
</evidence>
<dbReference type="EMBL" id="SRLO01000473">
    <property type="protein sequence ID" value="TNN54852.1"/>
    <property type="molecule type" value="Genomic_DNA"/>
</dbReference>
<reference evidence="2 3" key="1">
    <citation type="submission" date="2019-03" db="EMBL/GenBank/DDBJ databases">
        <title>First draft genome of Liparis tanakae, snailfish: a comprehensive survey of snailfish specific genes.</title>
        <authorList>
            <person name="Kim W."/>
            <person name="Song I."/>
            <person name="Jeong J.-H."/>
            <person name="Kim D."/>
            <person name="Kim S."/>
            <person name="Ryu S."/>
            <person name="Song J.Y."/>
            <person name="Lee S.K."/>
        </authorList>
    </citation>
    <scope>NUCLEOTIDE SEQUENCE [LARGE SCALE GENOMIC DNA]</scope>
    <source>
        <tissue evidence="2">Muscle</tissue>
    </source>
</reference>
<evidence type="ECO:0000313" key="3">
    <source>
        <dbReference type="Proteomes" id="UP000314294"/>
    </source>
</evidence>
<proteinExistence type="predicted"/>
<accession>A0A4Z2GQ66</accession>